<accession>A0ACC0VH22</accession>
<dbReference type="EMBL" id="CM047588">
    <property type="protein sequence ID" value="KAI9905783.1"/>
    <property type="molecule type" value="Genomic_DNA"/>
</dbReference>
<gene>
    <name evidence="1" type="ORF">PsorP6_014079</name>
</gene>
<protein>
    <submittedName>
        <fullName evidence="1">Uncharacterized protein</fullName>
    </submittedName>
</protein>
<evidence type="ECO:0000313" key="2">
    <source>
        <dbReference type="Proteomes" id="UP001163321"/>
    </source>
</evidence>
<reference evidence="1 2" key="1">
    <citation type="journal article" date="2022" name="bioRxiv">
        <title>The genome of the oomycete Peronosclerospora sorghi, a cosmopolitan pathogen of maize and sorghum, is inflated with dispersed pseudogenes.</title>
        <authorList>
            <person name="Fletcher K."/>
            <person name="Martin F."/>
            <person name="Isakeit T."/>
            <person name="Cavanaugh K."/>
            <person name="Magill C."/>
            <person name="Michelmore R."/>
        </authorList>
    </citation>
    <scope>NUCLEOTIDE SEQUENCE [LARGE SCALE GENOMIC DNA]</scope>
    <source>
        <strain evidence="1">P6</strain>
    </source>
</reference>
<evidence type="ECO:0000313" key="1">
    <source>
        <dbReference type="EMBL" id="KAI9905783.1"/>
    </source>
</evidence>
<sequence length="154" mass="17314">MQSTSRSNWQCVQNVFRRSGLKGLYRGFWPTAGRKVLGNVMYFITYETIKDHLLSRFVHDVPDLSPESINARTYQWVAFSGGYVLAGGISCRHGKVCLASKLTVLTAHAFQVSLTAVSNSQLKEVLSGSTAVSHRHWFEHFLHTQSLVSRSRNP</sequence>
<name>A0ACC0VH22_9STRA</name>
<organism evidence="1 2">
    <name type="scientific">Peronosclerospora sorghi</name>
    <dbReference type="NCBI Taxonomy" id="230839"/>
    <lineage>
        <taxon>Eukaryota</taxon>
        <taxon>Sar</taxon>
        <taxon>Stramenopiles</taxon>
        <taxon>Oomycota</taxon>
        <taxon>Peronosporomycetes</taxon>
        <taxon>Peronosporales</taxon>
        <taxon>Peronosporaceae</taxon>
        <taxon>Peronosclerospora</taxon>
    </lineage>
</organism>
<dbReference type="Proteomes" id="UP001163321">
    <property type="component" value="Chromosome 9"/>
</dbReference>
<proteinExistence type="predicted"/>
<comment type="caution">
    <text evidence="1">The sequence shown here is derived from an EMBL/GenBank/DDBJ whole genome shotgun (WGS) entry which is preliminary data.</text>
</comment>
<keyword evidence="2" id="KW-1185">Reference proteome</keyword>